<gene>
    <name evidence="1" type="ORF">GCM10010979_32190</name>
</gene>
<name>A0A916ST41_9MICO</name>
<dbReference type="PANTHER" id="PTHR30528:SF0">
    <property type="entry name" value="CYTOPLASMIC PROTEIN"/>
    <property type="match status" value="1"/>
</dbReference>
<comment type="caution">
    <text evidence="1">The sequence shown here is derived from an EMBL/GenBank/DDBJ whole genome shotgun (WGS) entry which is preliminary data.</text>
</comment>
<evidence type="ECO:0000313" key="2">
    <source>
        <dbReference type="Proteomes" id="UP000606922"/>
    </source>
</evidence>
<dbReference type="Proteomes" id="UP000606922">
    <property type="component" value="Unassembled WGS sequence"/>
</dbReference>
<dbReference type="RefSeq" id="WP_229733471.1">
    <property type="nucleotide sequence ID" value="NZ_BMGB01000002.1"/>
</dbReference>
<reference evidence="1" key="2">
    <citation type="submission" date="2020-09" db="EMBL/GenBank/DDBJ databases">
        <authorList>
            <person name="Sun Q."/>
            <person name="Zhou Y."/>
        </authorList>
    </citation>
    <scope>NUCLEOTIDE SEQUENCE</scope>
    <source>
        <strain evidence="1">CGMCC 1.12813</strain>
    </source>
</reference>
<protein>
    <recommendedName>
        <fullName evidence="3">Winged helix-turn-helix domain-containing protein</fullName>
    </recommendedName>
</protein>
<proteinExistence type="predicted"/>
<dbReference type="AlphaFoldDB" id="A0A916ST41"/>
<reference evidence="1" key="1">
    <citation type="journal article" date="2014" name="Int. J. Syst. Evol. Microbiol.">
        <title>Complete genome sequence of Corynebacterium casei LMG S-19264T (=DSM 44701T), isolated from a smear-ripened cheese.</title>
        <authorList>
            <consortium name="US DOE Joint Genome Institute (JGI-PGF)"/>
            <person name="Walter F."/>
            <person name="Albersmeier A."/>
            <person name="Kalinowski J."/>
            <person name="Ruckert C."/>
        </authorList>
    </citation>
    <scope>NUCLEOTIDE SEQUENCE</scope>
    <source>
        <strain evidence="1">CGMCC 1.12813</strain>
    </source>
</reference>
<sequence>MTQISAAQARRIALAAQGFGRRPTDAAPSIQKLGVRQLGSLVDRLGLLQLDSVNVYERSHYLPVFARLGHYDKADLDRLTFGRKSRYTEYWAHEAAIIPMAKRPLFQWRMDARRAKQTADVTGWAHNNGPMLDWLRAELAAKGPLPASQIEHDANRGTGSWWGWSDVKYGLEYLFGWGEVVSAGRTRFERSYALAEHRVPAEILATTVPEADAVRALMADGARAHGIGTLADIADYYRIKQGPAREAVADLVDDGELVPVTVQGWKQQAYLHRDARVPRRIEAAALLSPFDPVVWARPRAERLFDFHYRIEIYTPAHKRVFGYYSLPVLLDDRIVGRIDLKSDRQNRVLRVQSAWREADAPAGIEQRIVPLLESARAWQGLDAIEIIDRGDLAAALAGAAGLPLLPAAAVQDPEPAAAKDPAADAAELAEAPDAAELAEPLP</sequence>
<dbReference type="PANTHER" id="PTHR30528">
    <property type="entry name" value="CYTOPLASMIC PROTEIN"/>
    <property type="match status" value="1"/>
</dbReference>
<evidence type="ECO:0008006" key="3">
    <source>
        <dbReference type="Google" id="ProtNLM"/>
    </source>
</evidence>
<dbReference type="InterPro" id="IPR009351">
    <property type="entry name" value="AlkZ-like"/>
</dbReference>
<accession>A0A916ST41</accession>
<organism evidence="1 2">
    <name type="scientific">Conyzicola nivalis</name>
    <dbReference type="NCBI Taxonomy" id="1477021"/>
    <lineage>
        <taxon>Bacteria</taxon>
        <taxon>Bacillati</taxon>
        <taxon>Actinomycetota</taxon>
        <taxon>Actinomycetes</taxon>
        <taxon>Micrococcales</taxon>
        <taxon>Microbacteriaceae</taxon>
        <taxon>Conyzicola</taxon>
    </lineage>
</organism>
<keyword evidence="2" id="KW-1185">Reference proteome</keyword>
<evidence type="ECO:0000313" key="1">
    <source>
        <dbReference type="EMBL" id="GGB15150.1"/>
    </source>
</evidence>
<dbReference type="EMBL" id="BMGB01000002">
    <property type="protein sequence ID" value="GGB15150.1"/>
    <property type="molecule type" value="Genomic_DNA"/>
</dbReference>
<dbReference type="Pfam" id="PF06224">
    <property type="entry name" value="AlkZ-like"/>
    <property type="match status" value="1"/>
</dbReference>